<sequence length="115" mass="12580">MPKADELLAELESGHEKLGEEISEEMKDFRDFAENVHSEGALSAKQKSLIALGAAAVKQCKYCIVKNLQEAIERGATRNEIAETCSVIMLLNGGPGSAYSGFIMEKFDELQQSQN</sequence>
<keyword evidence="2" id="KW-0575">Peroxidase</keyword>
<keyword evidence="3" id="KW-1185">Reference proteome</keyword>
<dbReference type="InterPro" id="IPR004675">
    <property type="entry name" value="AhpD_core"/>
</dbReference>
<dbReference type="Pfam" id="PF02627">
    <property type="entry name" value="CMD"/>
    <property type="match status" value="1"/>
</dbReference>
<dbReference type="OrthoDB" id="9806086at2"/>
<dbReference type="InterPro" id="IPR003779">
    <property type="entry name" value="CMD-like"/>
</dbReference>
<dbReference type="EMBL" id="FNGO01000018">
    <property type="protein sequence ID" value="SDM14770.1"/>
    <property type="molecule type" value="Genomic_DNA"/>
</dbReference>
<keyword evidence="2" id="KW-0560">Oxidoreductase</keyword>
<feature type="domain" description="Carboxymuconolactone decarboxylase-like" evidence="1">
    <location>
        <begin position="26"/>
        <end position="96"/>
    </location>
</feature>
<dbReference type="AlphaFoldDB" id="A0A1G9QV91"/>
<reference evidence="2 3" key="1">
    <citation type="submission" date="2016-10" db="EMBL/GenBank/DDBJ databases">
        <authorList>
            <person name="de Groot N.N."/>
        </authorList>
    </citation>
    <scope>NUCLEOTIDE SEQUENCE [LARGE SCALE GENOMIC DNA]</scope>
    <source>
        <strain evidence="2 3">SLAS-1</strain>
    </source>
</reference>
<protein>
    <submittedName>
        <fullName evidence="2">Alkylhydroperoxidase AhpD family core domain-containing protein</fullName>
    </submittedName>
</protein>
<evidence type="ECO:0000313" key="2">
    <source>
        <dbReference type="EMBL" id="SDM14770.1"/>
    </source>
</evidence>
<gene>
    <name evidence="2" type="ORF">SAMN04488692_11836</name>
</gene>
<organism evidence="2 3">
    <name type="scientific">Halarsenatibacter silvermanii</name>
    <dbReference type="NCBI Taxonomy" id="321763"/>
    <lineage>
        <taxon>Bacteria</taxon>
        <taxon>Bacillati</taxon>
        <taxon>Bacillota</taxon>
        <taxon>Clostridia</taxon>
        <taxon>Halanaerobiales</taxon>
        <taxon>Halarsenatibacteraceae</taxon>
        <taxon>Halarsenatibacter</taxon>
    </lineage>
</organism>
<dbReference type="STRING" id="321763.SAMN04488692_11836"/>
<dbReference type="PANTHER" id="PTHR33930">
    <property type="entry name" value="ALKYL HYDROPEROXIDE REDUCTASE AHPD"/>
    <property type="match status" value="1"/>
</dbReference>
<dbReference type="Gene3D" id="1.20.1290.10">
    <property type="entry name" value="AhpD-like"/>
    <property type="match status" value="1"/>
</dbReference>
<dbReference type="GO" id="GO:0051920">
    <property type="term" value="F:peroxiredoxin activity"/>
    <property type="evidence" value="ECO:0007669"/>
    <property type="project" value="InterPro"/>
</dbReference>
<dbReference type="Proteomes" id="UP000199476">
    <property type="component" value="Unassembled WGS sequence"/>
</dbReference>
<dbReference type="PANTHER" id="PTHR33930:SF2">
    <property type="entry name" value="BLR3452 PROTEIN"/>
    <property type="match status" value="1"/>
</dbReference>
<dbReference type="NCBIfam" id="TIGR00778">
    <property type="entry name" value="ahpD_dom"/>
    <property type="match status" value="1"/>
</dbReference>
<accession>A0A1G9QV91</accession>
<evidence type="ECO:0000313" key="3">
    <source>
        <dbReference type="Proteomes" id="UP000199476"/>
    </source>
</evidence>
<name>A0A1G9QV91_9FIRM</name>
<dbReference type="RefSeq" id="WP_089761113.1">
    <property type="nucleotide sequence ID" value="NZ_FNGO01000018.1"/>
</dbReference>
<dbReference type="InterPro" id="IPR029032">
    <property type="entry name" value="AhpD-like"/>
</dbReference>
<dbReference type="SUPFAM" id="SSF69118">
    <property type="entry name" value="AhpD-like"/>
    <property type="match status" value="1"/>
</dbReference>
<evidence type="ECO:0000259" key="1">
    <source>
        <dbReference type="Pfam" id="PF02627"/>
    </source>
</evidence>
<proteinExistence type="predicted"/>